<dbReference type="Gene3D" id="3.40.50.1980">
    <property type="entry name" value="Nitrogenase molybdenum iron protein domain"/>
    <property type="match status" value="2"/>
</dbReference>
<comment type="caution">
    <text evidence="8">The sequence shown here is derived from an EMBL/GenBank/DDBJ whole genome shotgun (WGS) entry which is preliminary data.</text>
</comment>
<sequence>MKMKKAYLPIMLGFVLIAGACSGGKPGQSTNAASSASQASGGGSGGERKPGIVTYESENGPVEVPADPQRIVGLTNAPNIASLDGRLVGVDEWTKSNPLFAAKLADVEVVSDADLTRISELHPDLIVAGAWMNHLDEMSEIAPTIIFTWGMDYLDQQLEIGKLLGQEAQTQAWIDDFKSRAKAAGDRIKAKHGDDVTVSVFEYDSNDIYVFGNNWAHGTEILYQAMGLKMPDRVEQDTAEAGYYTLVQNEIPDYAGDFVVLSKNKDGNDAFLESAAWKNLPAVTGGRVMEIDSASTASSDPTTLEYLLDIFKEGFLTEP</sequence>
<protein>
    <submittedName>
        <fullName evidence="8">ABC transporter substrate-binding protein</fullName>
    </submittedName>
</protein>
<evidence type="ECO:0000256" key="1">
    <source>
        <dbReference type="ARBA" id="ARBA00004196"/>
    </source>
</evidence>
<dbReference type="PANTHER" id="PTHR30532">
    <property type="entry name" value="IRON III DICITRATE-BINDING PERIPLASMIC PROTEIN"/>
    <property type="match status" value="1"/>
</dbReference>
<dbReference type="Proteomes" id="UP001596378">
    <property type="component" value="Unassembled WGS sequence"/>
</dbReference>
<dbReference type="EMBL" id="JBHTAI010000007">
    <property type="protein sequence ID" value="MFC7149453.1"/>
    <property type="molecule type" value="Genomic_DNA"/>
</dbReference>
<feature type="region of interest" description="Disordered" evidence="5">
    <location>
        <begin position="27"/>
        <end position="52"/>
    </location>
</feature>
<evidence type="ECO:0000256" key="3">
    <source>
        <dbReference type="ARBA" id="ARBA00022448"/>
    </source>
</evidence>
<keyword evidence="4 6" id="KW-0732">Signal</keyword>
<dbReference type="SUPFAM" id="SSF53807">
    <property type="entry name" value="Helical backbone' metal receptor"/>
    <property type="match status" value="1"/>
</dbReference>
<name>A0ABW2F8B9_9BACL</name>
<evidence type="ECO:0000256" key="4">
    <source>
        <dbReference type="ARBA" id="ARBA00022729"/>
    </source>
</evidence>
<evidence type="ECO:0000259" key="7">
    <source>
        <dbReference type="PROSITE" id="PS50983"/>
    </source>
</evidence>
<evidence type="ECO:0000313" key="8">
    <source>
        <dbReference type="EMBL" id="MFC7149453.1"/>
    </source>
</evidence>
<feature type="domain" description="Fe/B12 periplasmic-binding" evidence="7">
    <location>
        <begin position="70"/>
        <end position="319"/>
    </location>
</feature>
<feature type="compositionally biased region" description="Low complexity" evidence="5">
    <location>
        <begin position="27"/>
        <end position="39"/>
    </location>
</feature>
<reference evidence="9" key="1">
    <citation type="journal article" date="2019" name="Int. J. Syst. Evol. Microbiol.">
        <title>The Global Catalogue of Microorganisms (GCM) 10K type strain sequencing project: providing services to taxonomists for standard genome sequencing and annotation.</title>
        <authorList>
            <consortium name="The Broad Institute Genomics Platform"/>
            <consortium name="The Broad Institute Genome Sequencing Center for Infectious Disease"/>
            <person name="Wu L."/>
            <person name="Ma J."/>
        </authorList>
    </citation>
    <scope>NUCLEOTIDE SEQUENCE [LARGE SCALE GENOMIC DNA]</scope>
    <source>
        <strain evidence="9">KCTC 12907</strain>
    </source>
</reference>
<dbReference type="Pfam" id="PF01497">
    <property type="entry name" value="Peripla_BP_2"/>
    <property type="match status" value="1"/>
</dbReference>
<accession>A0ABW2F8B9</accession>
<keyword evidence="3" id="KW-0813">Transport</keyword>
<evidence type="ECO:0000256" key="2">
    <source>
        <dbReference type="ARBA" id="ARBA00008814"/>
    </source>
</evidence>
<evidence type="ECO:0000313" key="9">
    <source>
        <dbReference type="Proteomes" id="UP001596378"/>
    </source>
</evidence>
<feature type="signal peptide" evidence="6">
    <location>
        <begin position="1"/>
        <end position="20"/>
    </location>
</feature>
<organism evidence="8 9">
    <name type="scientific">Cohnella cellulosilytica</name>
    <dbReference type="NCBI Taxonomy" id="986710"/>
    <lineage>
        <taxon>Bacteria</taxon>
        <taxon>Bacillati</taxon>
        <taxon>Bacillota</taxon>
        <taxon>Bacilli</taxon>
        <taxon>Bacillales</taxon>
        <taxon>Paenibacillaceae</taxon>
        <taxon>Cohnella</taxon>
    </lineage>
</organism>
<comment type="subcellular location">
    <subcellularLocation>
        <location evidence="1">Cell envelope</location>
    </subcellularLocation>
</comment>
<dbReference type="PANTHER" id="PTHR30532:SF26">
    <property type="entry name" value="IRON(3+)-HYDROXAMATE-BINDING PROTEIN FHUD"/>
    <property type="match status" value="1"/>
</dbReference>
<feature type="chain" id="PRO_5045535952" evidence="6">
    <location>
        <begin position="21"/>
        <end position="319"/>
    </location>
</feature>
<dbReference type="InterPro" id="IPR051313">
    <property type="entry name" value="Bact_iron-sidero_bind"/>
</dbReference>
<evidence type="ECO:0000256" key="6">
    <source>
        <dbReference type="SAM" id="SignalP"/>
    </source>
</evidence>
<dbReference type="PROSITE" id="PS51257">
    <property type="entry name" value="PROKAR_LIPOPROTEIN"/>
    <property type="match status" value="1"/>
</dbReference>
<dbReference type="RefSeq" id="WP_378051506.1">
    <property type="nucleotide sequence ID" value="NZ_JBHMDN010000034.1"/>
</dbReference>
<proteinExistence type="inferred from homology"/>
<dbReference type="InterPro" id="IPR002491">
    <property type="entry name" value="ABC_transptr_periplasmic_BD"/>
</dbReference>
<gene>
    <name evidence="8" type="ORF">ACFQMJ_13020</name>
</gene>
<dbReference type="PROSITE" id="PS50983">
    <property type="entry name" value="FE_B12_PBP"/>
    <property type="match status" value="1"/>
</dbReference>
<evidence type="ECO:0000256" key="5">
    <source>
        <dbReference type="SAM" id="MobiDB-lite"/>
    </source>
</evidence>
<keyword evidence="9" id="KW-1185">Reference proteome</keyword>
<comment type="similarity">
    <text evidence="2">Belongs to the bacterial solute-binding protein 8 family.</text>
</comment>